<evidence type="ECO:0000313" key="2">
    <source>
        <dbReference type="Proteomes" id="UP000619457"/>
    </source>
</evidence>
<reference evidence="1" key="2">
    <citation type="submission" date="2020-09" db="EMBL/GenBank/DDBJ databases">
        <authorList>
            <person name="Sun Q."/>
            <person name="Kim S."/>
        </authorList>
    </citation>
    <scope>NUCLEOTIDE SEQUENCE</scope>
    <source>
        <strain evidence="1">KCTC 12368</strain>
    </source>
</reference>
<proteinExistence type="predicted"/>
<comment type="caution">
    <text evidence="1">The sequence shown here is derived from an EMBL/GenBank/DDBJ whole genome shotgun (WGS) entry which is preliminary data.</text>
</comment>
<reference evidence="1" key="1">
    <citation type="journal article" date="2014" name="Int. J. Syst. Evol. Microbiol.">
        <title>Complete genome sequence of Corynebacterium casei LMG S-19264T (=DSM 44701T), isolated from a smear-ripened cheese.</title>
        <authorList>
            <consortium name="US DOE Joint Genome Institute (JGI-PGF)"/>
            <person name="Walter F."/>
            <person name="Albersmeier A."/>
            <person name="Kalinowski J."/>
            <person name="Ruckert C."/>
        </authorList>
    </citation>
    <scope>NUCLEOTIDE SEQUENCE</scope>
    <source>
        <strain evidence="1">KCTC 12368</strain>
    </source>
</reference>
<accession>A0A918UJF4</accession>
<evidence type="ECO:0000313" key="1">
    <source>
        <dbReference type="EMBL" id="GGZ16253.1"/>
    </source>
</evidence>
<keyword evidence="2" id="KW-1185">Reference proteome</keyword>
<organism evidence="1 2">
    <name type="scientific">Echinicola pacifica</name>
    <dbReference type="NCBI Taxonomy" id="346377"/>
    <lineage>
        <taxon>Bacteria</taxon>
        <taxon>Pseudomonadati</taxon>
        <taxon>Bacteroidota</taxon>
        <taxon>Cytophagia</taxon>
        <taxon>Cytophagales</taxon>
        <taxon>Cyclobacteriaceae</taxon>
        <taxon>Echinicola</taxon>
    </lineage>
</organism>
<sequence length="180" mass="20541">MVVGKIKEASDLATTEFVIDKVVFGSKSKKIFFVDISQTQFMAYSKVYVKTGIDLSKIQPEDIEVEGEKIILVLPAIEVVNFSYPAPDFVVDSVITDTKAFLNKLSLRDQERFFQEAELDVRSNLQYMGLVKTSQQHTRQLFEVLLSALGYKEIYISYKSNELLLPQVNLLDAEDMRILE</sequence>
<protein>
    <recommendedName>
        <fullName evidence="3">DUF4230 domain-containing protein</fullName>
    </recommendedName>
</protein>
<evidence type="ECO:0008006" key="3">
    <source>
        <dbReference type="Google" id="ProtNLM"/>
    </source>
</evidence>
<dbReference type="AlphaFoldDB" id="A0A918UJF4"/>
<dbReference type="Pfam" id="PF14014">
    <property type="entry name" value="DUF4230"/>
    <property type="match status" value="1"/>
</dbReference>
<gene>
    <name evidence="1" type="ORF">GCM10007049_05670</name>
</gene>
<name>A0A918UJF4_9BACT</name>
<dbReference type="Proteomes" id="UP000619457">
    <property type="component" value="Unassembled WGS sequence"/>
</dbReference>
<dbReference type="InterPro" id="IPR025324">
    <property type="entry name" value="DUF4230"/>
</dbReference>
<dbReference type="EMBL" id="BMWX01000001">
    <property type="protein sequence ID" value="GGZ16253.1"/>
    <property type="molecule type" value="Genomic_DNA"/>
</dbReference>